<protein>
    <recommendedName>
        <fullName evidence="3">N-acetyltransferase domain-containing protein</fullName>
    </recommendedName>
</protein>
<accession>A0A3P3W8Y2</accession>
<organism evidence="1 2">
    <name type="scientific">Paenimyroides tangerinum</name>
    <dbReference type="NCBI Taxonomy" id="2488728"/>
    <lineage>
        <taxon>Bacteria</taxon>
        <taxon>Pseudomonadati</taxon>
        <taxon>Bacteroidota</taxon>
        <taxon>Flavobacteriia</taxon>
        <taxon>Flavobacteriales</taxon>
        <taxon>Flavobacteriaceae</taxon>
        <taxon>Paenimyroides</taxon>
    </lineage>
</organism>
<name>A0A3P3W8Y2_9FLAO</name>
<evidence type="ECO:0000313" key="1">
    <source>
        <dbReference type="EMBL" id="RRJ91622.1"/>
    </source>
</evidence>
<dbReference type="AlphaFoldDB" id="A0A3P3W8Y2"/>
<dbReference type="Proteomes" id="UP000275719">
    <property type="component" value="Unassembled WGS sequence"/>
</dbReference>
<gene>
    <name evidence="1" type="ORF">EG240_05325</name>
</gene>
<sequence length="143" mass="16901">MFEVKQINSKETDLLEGEISRNNSYVSSIHINENEHGFHFGIFKGNSLIGACSFCKNKTENCSYKSVYQLRKMIVIQKQNIKQIEWDLLMHSEAFLRYNEVDLIWCDVKISEIAFFERSGFRAREPHSENTDLTFFKQMYKLL</sequence>
<keyword evidence="2" id="KW-1185">Reference proteome</keyword>
<comment type="caution">
    <text evidence="1">The sequence shown here is derived from an EMBL/GenBank/DDBJ whole genome shotgun (WGS) entry which is preliminary data.</text>
</comment>
<dbReference type="EMBL" id="RQVQ01000009">
    <property type="protein sequence ID" value="RRJ91622.1"/>
    <property type="molecule type" value="Genomic_DNA"/>
</dbReference>
<dbReference type="OrthoDB" id="1178186at2"/>
<proteinExistence type="predicted"/>
<reference evidence="1 2" key="1">
    <citation type="submission" date="2018-11" db="EMBL/GenBank/DDBJ databases">
        <title>Flavobacterium sp. nov., YIM 102701-2 draft genome.</title>
        <authorList>
            <person name="Li G."/>
            <person name="Jiang Y."/>
        </authorList>
    </citation>
    <scope>NUCLEOTIDE SEQUENCE [LARGE SCALE GENOMIC DNA]</scope>
    <source>
        <strain evidence="1 2">YIM 102701-2</strain>
    </source>
</reference>
<evidence type="ECO:0008006" key="3">
    <source>
        <dbReference type="Google" id="ProtNLM"/>
    </source>
</evidence>
<dbReference type="Gene3D" id="3.40.630.30">
    <property type="match status" value="1"/>
</dbReference>
<evidence type="ECO:0000313" key="2">
    <source>
        <dbReference type="Proteomes" id="UP000275719"/>
    </source>
</evidence>
<dbReference type="SUPFAM" id="SSF55729">
    <property type="entry name" value="Acyl-CoA N-acyltransferases (Nat)"/>
    <property type="match status" value="1"/>
</dbReference>
<dbReference type="RefSeq" id="WP_125018203.1">
    <property type="nucleotide sequence ID" value="NZ_RQVQ01000009.1"/>
</dbReference>
<dbReference type="InterPro" id="IPR016181">
    <property type="entry name" value="Acyl_CoA_acyltransferase"/>
</dbReference>